<name>A0A0K2UY22_LEPSM</name>
<protein>
    <submittedName>
        <fullName evidence="2">Mitogenactivated protein kinase kinase kinase 1like [Aplysia californica]</fullName>
    </submittedName>
</protein>
<feature type="compositionally biased region" description="Polar residues" evidence="1">
    <location>
        <begin position="132"/>
        <end position="141"/>
    </location>
</feature>
<accession>A0A0K2UY22</accession>
<dbReference type="AlphaFoldDB" id="A0A0K2UY22"/>
<dbReference type="SUPFAM" id="SSF48371">
    <property type="entry name" value="ARM repeat"/>
    <property type="match status" value="1"/>
</dbReference>
<dbReference type="InterPro" id="IPR016024">
    <property type="entry name" value="ARM-type_fold"/>
</dbReference>
<dbReference type="GO" id="GO:0016301">
    <property type="term" value="F:kinase activity"/>
    <property type="evidence" value="ECO:0007669"/>
    <property type="project" value="UniProtKB-KW"/>
</dbReference>
<dbReference type="Gene3D" id="1.25.10.10">
    <property type="entry name" value="Leucine-rich Repeat Variant"/>
    <property type="match status" value="1"/>
</dbReference>
<feature type="region of interest" description="Disordered" evidence="1">
    <location>
        <begin position="91"/>
        <end position="147"/>
    </location>
</feature>
<dbReference type="PANTHER" id="PTHR13371">
    <property type="entry name" value="GLYCINE-, GLUTAMATE-, THIENYLCYCLOHEXYLPIPERIDINE-BINDING PROTEIN"/>
    <property type="match status" value="1"/>
</dbReference>
<evidence type="ECO:0000256" key="1">
    <source>
        <dbReference type="SAM" id="MobiDB-lite"/>
    </source>
</evidence>
<keyword evidence="2" id="KW-0808">Transferase</keyword>
<feature type="compositionally biased region" description="Polar residues" evidence="1">
    <location>
        <begin position="91"/>
        <end position="103"/>
    </location>
</feature>
<dbReference type="PANTHER" id="PTHR13371:SF0">
    <property type="entry name" value="CENTROSOMAL PROTEIN OF 104 KDA"/>
    <property type="match status" value="1"/>
</dbReference>
<dbReference type="Pfam" id="PF21040">
    <property type="entry name" value="CEP104-like_TOG"/>
    <property type="match status" value="1"/>
</dbReference>
<dbReference type="InterPro" id="IPR011989">
    <property type="entry name" value="ARM-like"/>
</dbReference>
<dbReference type="EMBL" id="HACA01025401">
    <property type="protein sequence ID" value="CDW42762.1"/>
    <property type="molecule type" value="Transcribed_RNA"/>
</dbReference>
<dbReference type="OrthoDB" id="275301at2759"/>
<feature type="region of interest" description="Disordered" evidence="1">
    <location>
        <begin position="50"/>
        <end position="77"/>
    </location>
</feature>
<sequence>MLPVEDSCHKCSKSKGGIFVESNTLNSPINSSGTQRKIKSRISILKRKKNTPGYETVSPSRNAVTNSPSAQTKRQRPCKLCVGPSAINEGRLTSPTAAYSPSLTPKRRKGSLVSPSGFHSTRSLEKQDGIISGSTPSNNGSPLFEVSSPFSSNNKLFSSKDSSPSCSQASYNSPSSDYSTKQLWTLPEIGGPEIYFSGAPDTISRDNWSLASSWISVVGRDLTGCLLSKDWSLRETGLKGLSRALANTLNQHRHSVGGDPQLEKLWKTTVEVLYRCLDDKIFRVYQGALKALQTMITLTHCPCFLSESEFKSLLKPLIQKIVVKCSDGKRRVADLSYSVISELCKGASGELAPGKHIYHERAHLCIENEYFQKIIFEPGGESSFASTSWQWILGVSVVLDKLLDENEEDLLNQNFVLMIINFAFKNLNHSHANVSKLSRRILVKAAKVSEVSIFHYVWNSLSSLDLTLQSRIKKELGSHYNRISSTTEHLYLKAVTLSQEVAKGMNLRKLKESVLKENLPYDTPSCREYDELYQGSLNNVQQHILIHPHTIVSAYSIY</sequence>
<dbReference type="GO" id="GO:0005929">
    <property type="term" value="C:cilium"/>
    <property type="evidence" value="ECO:0007669"/>
    <property type="project" value="TreeGrafter"/>
</dbReference>
<feature type="region of interest" description="Disordered" evidence="1">
    <location>
        <begin position="159"/>
        <end position="178"/>
    </location>
</feature>
<evidence type="ECO:0000313" key="2">
    <source>
        <dbReference type="EMBL" id="CDW42762.1"/>
    </source>
</evidence>
<feature type="compositionally biased region" description="Polar residues" evidence="1">
    <location>
        <begin position="57"/>
        <end position="72"/>
    </location>
</feature>
<organism evidence="2">
    <name type="scientific">Lepeophtheirus salmonis</name>
    <name type="common">Salmon louse</name>
    <name type="synonym">Caligus salmonis</name>
    <dbReference type="NCBI Taxonomy" id="72036"/>
    <lineage>
        <taxon>Eukaryota</taxon>
        <taxon>Metazoa</taxon>
        <taxon>Ecdysozoa</taxon>
        <taxon>Arthropoda</taxon>
        <taxon>Crustacea</taxon>
        <taxon>Multicrustacea</taxon>
        <taxon>Hexanauplia</taxon>
        <taxon>Copepoda</taxon>
        <taxon>Siphonostomatoida</taxon>
        <taxon>Caligidae</taxon>
        <taxon>Lepeophtheirus</taxon>
    </lineage>
</organism>
<proteinExistence type="predicted"/>
<keyword evidence="2" id="KW-0418">Kinase</keyword>
<dbReference type="InterPro" id="IPR052607">
    <property type="entry name" value="CEP104-like"/>
</dbReference>
<reference evidence="2" key="1">
    <citation type="submission" date="2014-05" db="EMBL/GenBank/DDBJ databases">
        <authorList>
            <person name="Chronopoulou M."/>
        </authorList>
    </citation>
    <scope>NUCLEOTIDE SEQUENCE</scope>
    <source>
        <tissue evidence="2">Whole organism</tissue>
    </source>
</reference>